<protein>
    <submittedName>
        <fullName evidence="2">Putative membrane protein (Partial)</fullName>
    </submittedName>
</protein>
<keyword evidence="1" id="KW-0472">Membrane</keyword>
<keyword evidence="3" id="KW-1185">Reference proteome</keyword>
<organism evidence="2 3">
    <name type="scientific">Candidatus Ichthyocystis hellenicum</name>
    <dbReference type="NCBI Taxonomy" id="1561003"/>
    <lineage>
        <taxon>Bacteria</taxon>
        <taxon>Pseudomonadati</taxon>
        <taxon>Pseudomonadota</taxon>
        <taxon>Betaproteobacteria</taxon>
        <taxon>Burkholderiales</taxon>
        <taxon>Candidatus Ichthyocystis</taxon>
    </lineage>
</organism>
<dbReference type="EMBL" id="LN906597">
    <property type="protein sequence ID" value="CUT18394.1"/>
    <property type="molecule type" value="Genomic_DNA"/>
</dbReference>
<reference evidence="3" key="1">
    <citation type="submission" date="2015-11" db="EMBL/GenBank/DDBJ databases">
        <authorList>
            <person name="Seth-Smith H.M.B."/>
        </authorList>
    </citation>
    <scope>NUCLEOTIDE SEQUENCE [LARGE SCALE GENOMIC DNA]</scope>
    <source>
        <strain evidence="3">2013Ark11</strain>
    </source>
</reference>
<sequence>AFGEKNLISGGINVRSELEKIGTNPEEFMSIEHRLESYQIVNRINRSCVDEARTSINVGRIEYKYNRIREVTLSICEKIKNTSPFDAESRHRLGNFSELVRTRDYSYHTCPNMISSSNRDIYSHRSLNSMETERTVIIIIVLGSLLALLLYFFIPLVTRKLKTSRKRSRAINDNDV</sequence>
<evidence type="ECO:0000313" key="3">
    <source>
        <dbReference type="Proteomes" id="UP000198651"/>
    </source>
</evidence>
<feature type="non-terminal residue" evidence="2">
    <location>
        <position position="1"/>
    </location>
</feature>
<evidence type="ECO:0000313" key="2">
    <source>
        <dbReference type="EMBL" id="CUT18394.1"/>
    </source>
</evidence>
<feature type="transmembrane region" description="Helical" evidence="1">
    <location>
        <begin position="136"/>
        <end position="157"/>
    </location>
</feature>
<evidence type="ECO:0000256" key="1">
    <source>
        <dbReference type="SAM" id="Phobius"/>
    </source>
</evidence>
<gene>
    <name evidence="2" type="ORF">Ark11_1603</name>
</gene>
<accession>A0A0S4M6Q1</accession>
<keyword evidence="1" id="KW-0812">Transmembrane</keyword>
<keyword evidence="1" id="KW-1133">Transmembrane helix</keyword>
<name>A0A0S4M6Q1_9BURK</name>
<dbReference type="AlphaFoldDB" id="A0A0S4M6Q1"/>
<dbReference type="Proteomes" id="UP000198651">
    <property type="component" value="Chromosome I"/>
</dbReference>
<proteinExistence type="predicted"/>